<name>A0A8S4QJB7_9NEOP</name>
<reference evidence="1" key="1">
    <citation type="submission" date="2022-03" db="EMBL/GenBank/DDBJ databases">
        <authorList>
            <person name="Lindestad O."/>
        </authorList>
    </citation>
    <scope>NUCLEOTIDE SEQUENCE</scope>
</reference>
<protein>
    <submittedName>
        <fullName evidence="1">Jg7473 protein</fullName>
    </submittedName>
</protein>
<sequence length="75" mass="8391">HAGEYWCLERLVDQPAPHEDDQPPFGSGVRVVVVQPVAMVARETWVHPGGEVRLAEHGHVYVLFCEEMPCEDGLL</sequence>
<keyword evidence="2" id="KW-1185">Reference proteome</keyword>
<dbReference type="EMBL" id="CAKXAJ010003474">
    <property type="protein sequence ID" value="CAH2208406.1"/>
    <property type="molecule type" value="Genomic_DNA"/>
</dbReference>
<comment type="caution">
    <text evidence="1">The sequence shown here is derived from an EMBL/GenBank/DDBJ whole genome shotgun (WGS) entry which is preliminary data.</text>
</comment>
<proteinExistence type="predicted"/>
<dbReference type="Proteomes" id="UP000838756">
    <property type="component" value="Unassembled WGS sequence"/>
</dbReference>
<organism evidence="1 2">
    <name type="scientific">Pararge aegeria aegeria</name>
    <dbReference type="NCBI Taxonomy" id="348720"/>
    <lineage>
        <taxon>Eukaryota</taxon>
        <taxon>Metazoa</taxon>
        <taxon>Ecdysozoa</taxon>
        <taxon>Arthropoda</taxon>
        <taxon>Hexapoda</taxon>
        <taxon>Insecta</taxon>
        <taxon>Pterygota</taxon>
        <taxon>Neoptera</taxon>
        <taxon>Endopterygota</taxon>
        <taxon>Lepidoptera</taxon>
        <taxon>Glossata</taxon>
        <taxon>Ditrysia</taxon>
        <taxon>Papilionoidea</taxon>
        <taxon>Nymphalidae</taxon>
        <taxon>Satyrinae</taxon>
        <taxon>Satyrini</taxon>
        <taxon>Parargina</taxon>
        <taxon>Pararge</taxon>
    </lineage>
</organism>
<gene>
    <name evidence="1" type="primary">jg7473</name>
    <name evidence="1" type="ORF">PAEG_LOCUS1022</name>
</gene>
<dbReference type="AlphaFoldDB" id="A0A8S4QJB7"/>
<evidence type="ECO:0000313" key="1">
    <source>
        <dbReference type="EMBL" id="CAH2208406.1"/>
    </source>
</evidence>
<feature type="non-terminal residue" evidence="1">
    <location>
        <position position="1"/>
    </location>
</feature>
<evidence type="ECO:0000313" key="2">
    <source>
        <dbReference type="Proteomes" id="UP000838756"/>
    </source>
</evidence>
<accession>A0A8S4QJB7</accession>